<evidence type="ECO:0000313" key="3">
    <source>
        <dbReference type="Proteomes" id="UP000270094"/>
    </source>
</evidence>
<evidence type="ECO:0000313" key="2">
    <source>
        <dbReference type="EMBL" id="VDM65639.1"/>
    </source>
</evidence>
<accession>A0A3P7IFV2</accession>
<keyword evidence="3" id="KW-1185">Reference proteome</keyword>
<dbReference type="EMBL" id="UYYB01001093">
    <property type="protein sequence ID" value="VDM65639.1"/>
    <property type="molecule type" value="Genomic_DNA"/>
</dbReference>
<organism evidence="2 3">
    <name type="scientific">Strongylus vulgaris</name>
    <name type="common">Blood worm</name>
    <dbReference type="NCBI Taxonomy" id="40348"/>
    <lineage>
        <taxon>Eukaryota</taxon>
        <taxon>Metazoa</taxon>
        <taxon>Ecdysozoa</taxon>
        <taxon>Nematoda</taxon>
        <taxon>Chromadorea</taxon>
        <taxon>Rhabditida</taxon>
        <taxon>Rhabditina</taxon>
        <taxon>Rhabditomorpha</taxon>
        <taxon>Strongyloidea</taxon>
        <taxon>Strongylidae</taxon>
        <taxon>Strongylus</taxon>
    </lineage>
</organism>
<feature type="compositionally biased region" description="Basic and acidic residues" evidence="1">
    <location>
        <begin position="26"/>
        <end position="42"/>
    </location>
</feature>
<dbReference type="PANTHER" id="PTHR12455">
    <property type="entry name" value="NUCLEOLAR COMPLEX PROTEIN 4"/>
    <property type="match status" value="1"/>
</dbReference>
<dbReference type="InterPro" id="IPR027193">
    <property type="entry name" value="Noc4"/>
</dbReference>
<sequence length="293" mass="33848">MCLVAERFMDNQKMENGREPSSGSNGHHEEEITDRKETRNEVDGMEQESMSGSDDGFETEHFDGDDAGDAEYELDREEPASLSARDWKLMLMKAEFAEDLCEQIRKMKPYERCKRTGRVVPTKSFCDLVQGFLMFLDCGTKITVKVMKNLTKDVFSRCDLLFEISRIFPDRVLSFSQDVVSTWFNVFHFIKFVPDPRVSITPRVFNVAHHPLQAHKKKKLVRMFQENWIAFLRCAIPPKVLSVLIPYVTENILDKLDEPHKTADFFFKAFDKGDMFAILSLGAIFKLIVAHNL</sequence>
<feature type="region of interest" description="Disordered" evidence="1">
    <location>
        <begin position="1"/>
        <end position="68"/>
    </location>
</feature>
<dbReference type="AlphaFoldDB" id="A0A3P7IFV2"/>
<dbReference type="GO" id="GO:0030692">
    <property type="term" value="C:Noc4p-Nop14p complex"/>
    <property type="evidence" value="ECO:0007669"/>
    <property type="project" value="TreeGrafter"/>
</dbReference>
<feature type="compositionally biased region" description="Basic and acidic residues" evidence="1">
    <location>
        <begin position="7"/>
        <end position="18"/>
    </location>
</feature>
<name>A0A3P7IFV2_STRVU</name>
<dbReference type="PANTHER" id="PTHR12455:SF0">
    <property type="entry name" value="NUCLEOLAR COMPLEX PROTEIN 4 HOMOLOG"/>
    <property type="match status" value="1"/>
</dbReference>
<evidence type="ECO:0000256" key="1">
    <source>
        <dbReference type="SAM" id="MobiDB-lite"/>
    </source>
</evidence>
<protein>
    <submittedName>
        <fullName evidence="2">Uncharacterized protein</fullName>
    </submittedName>
</protein>
<reference evidence="2 3" key="1">
    <citation type="submission" date="2018-11" db="EMBL/GenBank/DDBJ databases">
        <authorList>
            <consortium name="Pathogen Informatics"/>
        </authorList>
    </citation>
    <scope>NUCLEOTIDE SEQUENCE [LARGE SCALE GENOMIC DNA]</scope>
</reference>
<dbReference type="OrthoDB" id="5844157at2759"/>
<dbReference type="Proteomes" id="UP000270094">
    <property type="component" value="Unassembled WGS sequence"/>
</dbReference>
<dbReference type="GO" id="GO:0032040">
    <property type="term" value="C:small-subunit processome"/>
    <property type="evidence" value="ECO:0007669"/>
    <property type="project" value="TreeGrafter"/>
</dbReference>
<dbReference type="GO" id="GO:0042254">
    <property type="term" value="P:ribosome biogenesis"/>
    <property type="evidence" value="ECO:0007669"/>
    <property type="project" value="InterPro"/>
</dbReference>
<gene>
    <name evidence="2" type="ORF">SVUK_LOCUS637</name>
</gene>
<proteinExistence type="predicted"/>